<dbReference type="EMBL" id="OZ035823">
    <property type="protein sequence ID" value="CAL1569790.1"/>
    <property type="molecule type" value="Genomic_DNA"/>
</dbReference>
<dbReference type="InterPro" id="IPR005036">
    <property type="entry name" value="CBM21_dom"/>
</dbReference>
<gene>
    <name evidence="2" type="ORF">KC01_LOCUS2166</name>
</gene>
<evidence type="ECO:0000259" key="1">
    <source>
        <dbReference type="PROSITE" id="PS51159"/>
    </source>
</evidence>
<dbReference type="AlphaFoldDB" id="A0AAV2J1P3"/>
<keyword evidence="3" id="KW-1185">Reference proteome</keyword>
<protein>
    <recommendedName>
        <fullName evidence="1">CBM21 domain-containing protein</fullName>
    </recommendedName>
</protein>
<dbReference type="GO" id="GO:0005979">
    <property type="term" value="P:regulation of glycogen biosynthetic process"/>
    <property type="evidence" value="ECO:0007669"/>
    <property type="project" value="TreeGrafter"/>
</dbReference>
<dbReference type="Pfam" id="PF03370">
    <property type="entry name" value="CBM_21"/>
    <property type="match status" value="1"/>
</dbReference>
<dbReference type="GO" id="GO:0000164">
    <property type="term" value="C:protein phosphatase type 1 complex"/>
    <property type="evidence" value="ECO:0007669"/>
    <property type="project" value="TreeGrafter"/>
</dbReference>
<dbReference type="PROSITE" id="PS51159">
    <property type="entry name" value="CBM21"/>
    <property type="match status" value="1"/>
</dbReference>
<dbReference type="Proteomes" id="UP001497482">
    <property type="component" value="Chromosome 1"/>
</dbReference>
<organism evidence="2 3">
    <name type="scientific">Knipowitschia caucasica</name>
    <name type="common">Caucasian dwarf goby</name>
    <name type="synonym">Pomatoschistus caucasicus</name>
    <dbReference type="NCBI Taxonomy" id="637954"/>
    <lineage>
        <taxon>Eukaryota</taxon>
        <taxon>Metazoa</taxon>
        <taxon>Chordata</taxon>
        <taxon>Craniata</taxon>
        <taxon>Vertebrata</taxon>
        <taxon>Euteleostomi</taxon>
        <taxon>Actinopterygii</taxon>
        <taxon>Neopterygii</taxon>
        <taxon>Teleostei</taxon>
        <taxon>Neoteleostei</taxon>
        <taxon>Acanthomorphata</taxon>
        <taxon>Gobiaria</taxon>
        <taxon>Gobiiformes</taxon>
        <taxon>Gobioidei</taxon>
        <taxon>Gobiidae</taxon>
        <taxon>Gobiinae</taxon>
        <taxon>Knipowitschia</taxon>
    </lineage>
</organism>
<dbReference type="PANTHER" id="PTHR12307">
    <property type="entry name" value="PROTEIN PHOSPHATASE 1 REGULATORY SUBUNIT"/>
    <property type="match status" value="1"/>
</dbReference>
<dbReference type="InterPro" id="IPR050782">
    <property type="entry name" value="PP1_regulatory_subunit_3"/>
</dbReference>
<sequence>MAVHFTRMLRAPSTLMMPSVDLAACLSLRQPLHPPTRGTTAQRLSPVANTSYAFHPLLYHPSRSPSPTNACPSAPRSCLRREHGGLRKRVSFADAKGMALTAVRLFIPDTTSSVGQHYNIMPSSVLRRFQAKQETGVSAKSPAYKLRLAFTQPSLDYNVFVSRQKETGLQLESCNVSESCVSGRVRVSPVEMEQNVHVRISFDSWRSHHDIPCAFLQTQRLGGQETDIYAFELSLPMNLDRIHGIEFCVTLGTDDVLLWDNNRGKNYRIHVEKDASVEQVEVAQGSPKMSRYQRLPMLAQMTPVDVRSYAEMPHLRPFMHMGVERGMCAVK</sequence>
<dbReference type="GO" id="GO:2001069">
    <property type="term" value="F:glycogen binding"/>
    <property type="evidence" value="ECO:0007669"/>
    <property type="project" value="TreeGrafter"/>
</dbReference>
<evidence type="ECO:0000313" key="2">
    <source>
        <dbReference type="EMBL" id="CAL1569790.1"/>
    </source>
</evidence>
<name>A0AAV2J1P3_KNICA</name>
<dbReference type="Gene3D" id="2.60.40.2440">
    <property type="entry name" value="Carbohydrate binding type-21 domain"/>
    <property type="match status" value="1"/>
</dbReference>
<dbReference type="InterPro" id="IPR038175">
    <property type="entry name" value="CBM21_dom_sf"/>
</dbReference>
<feature type="domain" description="CBM21" evidence="1">
    <location>
        <begin position="161"/>
        <end position="270"/>
    </location>
</feature>
<reference evidence="2 3" key="1">
    <citation type="submission" date="2024-04" db="EMBL/GenBank/DDBJ databases">
        <authorList>
            <person name="Waldvogel A.-M."/>
            <person name="Schoenle A."/>
        </authorList>
    </citation>
    <scope>NUCLEOTIDE SEQUENCE [LARGE SCALE GENOMIC DNA]</scope>
</reference>
<accession>A0AAV2J1P3</accession>
<dbReference type="GO" id="GO:0008157">
    <property type="term" value="F:protein phosphatase 1 binding"/>
    <property type="evidence" value="ECO:0007669"/>
    <property type="project" value="TreeGrafter"/>
</dbReference>
<dbReference type="PANTHER" id="PTHR12307:SF15">
    <property type="entry name" value="PROTEIN PHOSPHATASE 1 REGULATORY SUBUNIT 3C"/>
    <property type="match status" value="1"/>
</dbReference>
<proteinExistence type="predicted"/>
<evidence type="ECO:0000313" key="3">
    <source>
        <dbReference type="Proteomes" id="UP001497482"/>
    </source>
</evidence>